<gene>
    <name evidence="5" type="ORF">EG028_00755</name>
</gene>
<dbReference type="EMBL" id="RMBX01000001">
    <property type="protein sequence ID" value="RPD42862.1"/>
    <property type="molecule type" value="Genomic_DNA"/>
</dbReference>
<dbReference type="Pfam" id="PF16371">
    <property type="entry name" value="MetallophosN"/>
    <property type="match status" value="1"/>
</dbReference>
<dbReference type="SUPFAM" id="SSF49464">
    <property type="entry name" value="Carboxypeptidase regulatory domain-like"/>
    <property type="match status" value="1"/>
</dbReference>
<evidence type="ECO:0000259" key="2">
    <source>
        <dbReference type="Pfam" id="PF00149"/>
    </source>
</evidence>
<dbReference type="SUPFAM" id="SSF56300">
    <property type="entry name" value="Metallo-dependent phosphatases"/>
    <property type="match status" value="1"/>
</dbReference>
<evidence type="ECO:0000259" key="3">
    <source>
        <dbReference type="Pfam" id="PF13360"/>
    </source>
</evidence>
<proteinExistence type="predicted"/>
<evidence type="ECO:0008006" key="7">
    <source>
        <dbReference type="Google" id="ProtNLM"/>
    </source>
</evidence>
<feature type="domain" description="Calcineurin-like phosphoesterase N-terminal" evidence="4">
    <location>
        <begin position="57"/>
        <end position="122"/>
    </location>
</feature>
<dbReference type="Gene3D" id="2.130.10.10">
    <property type="entry name" value="YVTN repeat-like/Quinoprotein amine dehydrogenase"/>
    <property type="match status" value="2"/>
</dbReference>
<dbReference type="InterPro" id="IPR018391">
    <property type="entry name" value="PQQ_b-propeller_rpt"/>
</dbReference>
<evidence type="ECO:0000313" key="6">
    <source>
        <dbReference type="Proteomes" id="UP000279089"/>
    </source>
</evidence>
<feature type="transmembrane region" description="Helical" evidence="1">
    <location>
        <begin position="20"/>
        <end position="42"/>
    </location>
</feature>
<dbReference type="Pfam" id="PF13360">
    <property type="entry name" value="PQQ_2"/>
    <property type="match status" value="2"/>
</dbReference>
<dbReference type="PANTHER" id="PTHR34512">
    <property type="entry name" value="CELL SURFACE PROTEIN"/>
    <property type="match status" value="1"/>
</dbReference>
<keyword evidence="1" id="KW-1133">Transmembrane helix</keyword>
<evidence type="ECO:0000313" key="5">
    <source>
        <dbReference type="EMBL" id="RPD42862.1"/>
    </source>
</evidence>
<dbReference type="PANTHER" id="PTHR34512:SF30">
    <property type="entry name" value="OUTER MEMBRANE PROTEIN ASSEMBLY FACTOR BAMB"/>
    <property type="match status" value="1"/>
</dbReference>
<dbReference type="InterPro" id="IPR011047">
    <property type="entry name" value="Quinoprotein_ADH-like_sf"/>
</dbReference>
<dbReference type="Proteomes" id="UP000279089">
    <property type="component" value="Unassembled WGS sequence"/>
</dbReference>
<sequence>MLQKATALVFLSEWQHSGNILPHVNLICMIRAWILLLAAVLWMPAKAQFKGRILIEGTQQGMASVRVSDGLNVTLTDAQGRYILPGHPKQRFVFITTPAGFRTTETFWQRVDSTRKEYDFTLRPMVQTGKFLRITDTETWRYDAWVTDLKEYVQTEGADFLVHTGDICYEKGMAFHADQVNTSTMGLPTYYCIGNHDLVKGPYGEALYESLFGPVFYSFDAGKVHYIVTPMLHGDYKPSYTADDVYQWLKNDLAKADPSKPVMIFSHDLLTYDSLFMYKDLNLNEHRLKAWIYGHWHINYARKHGNNGVLSICTAPAADGGIDNSACNFEVFQTDQSGITNIHKKYTYVHRNLVTRQTVQGGKRSLSVNAYHAAGTVEQVTARVFDKQGNQLQSLALKPVTDWNWRGELPAGAKDFTLTTEARLRGGEVIFKRDTLQNTTLQWTTNVKGNIWRSTPLLAEGKIFIGSIDDEYNHHSSISALDAATGKLLWQYPTGNSIKNILAYKNGLVIGTDAEGVTYALEAATGKLRWKHEGPMTSLPAYISGGIISGDTYYTGAAKFLEALNVNTGKPLWRNTAWGGGEGTTAVMAIQDTLLAVSSNWNALFMHQAATGKLLWKRSDGGIRFRSSPPVFADGRLYVCGINILHIIDPATGRTTDSILVPDGLKTMAAPVITDKLIIVSGAEKGLFAFHRNTLQPAWQFKPGEALFYSAPYSKPSSATIESTPLYHDGKIYAAALDGNVYVLDAATGKVLKHYALGSPVFGPVTREGDRIYLADFAGNVYAFKI</sequence>
<dbReference type="Gene3D" id="3.60.21.10">
    <property type="match status" value="1"/>
</dbReference>
<dbReference type="SUPFAM" id="SSF50998">
    <property type="entry name" value="Quinoprotein alcohol dehydrogenase-like"/>
    <property type="match status" value="2"/>
</dbReference>
<evidence type="ECO:0000256" key="1">
    <source>
        <dbReference type="SAM" id="Phobius"/>
    </source>
</evidence>
<dbReference type="Pfam" id="PF00149">
    <property type="entry name" value="Metallophos"/>
    <property type="match status" value="1"/>
</dbReference>
<dbReference type="GO" id="GO:0016787">
    <property type="term" value="F:hydrolase activity"/>
    <property type="evidence" value="ECO:0007669"/>
    <property type="project" value="InterPro"/>
</dbReference>
<dbReference type="InterPro" id="IPR029052">
    <property type="entry name" value="Metallo-depent_PP-like"/>
</dbReference>
<protein>
    <recommendedName>
        <fullName evidence="7">Calcineurin-like phosphoesterase domain-containing protein</fullName>
    </recommendedName>
</protein>
<dbReference type="InterPro" id="IPR008969">
    <property type="entry name" value="CarboxyPept-like_regulatory"/>
</dbReference>
<keyword evidence="1" id="KW-0472">Membrane</keyword>
<dbReference type="InterPro" id="IPR015943">
    <property type="entry name" value="WD40/YVTN_repeat-like_dom_sf"/>
</dbReference>
<name>A0A3N4MFQ3_9BACT</name>
<feature type="domain" description="Pyrrolo-quinoline quinone repeat" evidence="3">
    <location>
        <begin position="608"/>
        <end position="784"/>
    </location>
</feature>
<feature type="domain" description="Calcineurin-like phosphoesterase" evidence="2">
    <location>
        <begin position="131"/>
        <end position="298"/>
    </location>
</feature>
<evidence type="ECO:0000259" key="4">
    <source>
        <dbReference type="Pfam" id="PF16371"/>
    </source>
</evidence>
<feature type="domain" description="Pyrrolo-quinoline quinone repeat" evidence="3">
    <location>
        <begin position="440"/>
        <end position="593"/>
    </location>
</feature>
<dbReference type="AlphaFoldDB" id="A0A3N4MFQ3"/>
<dbReference type="InterPro" id="IPR004843">
    <property type="entry name" value="Calcineurin-like_PHP"/>
</dbReference>
<dbReference type="InterPro" id="IPR032285">
    <property type="entry name" value="Metallophos_N"/>
</dbReference>
<keyword evidence="1" id="KW-0812">Transmembrane</keyword>
<keyword evidence="6" id="KW-1185">Reference proteome</keyword>
<organism evidence="5 6">
    <name type="scientific">Chitinophaga barathri</name>
    <dbReference type="NCBI Taxonomy" id="1647451"/>
    <lineage>
        <taxon>Bacteria</taxon>
        <taxon>Pseudomonadati</taxon>
        <taxon>Bacteroidota</taxon>
        <taxon>Chitinophagia</taxon>
        <taxon>Chitinophagales</taxon>
        <taxon>Chitinophagaceae</taxon>
        <taxon>Chitinophaga</taxon>
    </lineage>
</organism>
<accession>A0A3N4MFQ3</accession>
<reference evidence="6" key="1">
    <citation type="submission" date="2018-11" db="EMBL/GenBank/DDBJ databases">
        <title>Chitinophaga lutea sp.nov., isolate from arsenic contaminated soil.</title>
        <authorList>
            <person name="Zong Y."/>
        </authorList>
    </citation>
    <scope>NUCLEOTIDE SEQUENCE [LARGE SCALE GENOMIC DNA]</scope>
    <source>
        <strain evidence="6">YLT18</strain>
    </source>
</reference>
<dbReference type="SMART" id="SM00564">
    <property type="entry name" value="PQQ"/>
    <property type="match status" value="7"/>
</dbReference>
<dbReference type="InterPro" id="IPR002372">
    <property type="entry name" value="PQQ_rpt_dom"/>
</dbReference>
<comment type="caution">
    <text evidence="5">The sequence shown here is derived from an EMBL/GenBank/DDBJ whole genome shotgun (WGS) entry which is preliminary data.</text>
</comment>